<dbReference type="GeneID" id="64704146"/>
<name>A0A9P7JRA5_9AGAM</name>
<proteinExistence type="predicted"/>
<sequence>MSSHTESNAAMELAYNKMQDIVSKALKMQDGHPEHQKQAFSLAIELSSALGSHGRSATLIPPMVLSIATEVKDATYQRKFLRPIDWQSLQHDDPRINDHPFKEKARAYIANHTVEPATMPSLATGSSDMASTSAAAAMLEVNPNPTAKPDHIARRFHTTPPRPSQIQSHTSSWPRSFGPISSLTETKGKGKGKGKEAEPSTPHWPIVSQSTRRKHSRSPTAPPNRPDTTDDQDQDEDEEEQLMEDDELMRTAVSKAKGKQKAKRETDDKATRGWSMLPSIVVKQKKNLPSMSKPAPGTSATSKRPWDCDLCLRAGVPCLPGIGKRTKKPIGTCARCHQSKLRCRPPTDTVVSPPATTTSQPEPTGKNITWSKSRAWPVPFTKTRVGTQLSVVRDESVLLEVSSAGGQADTRESSPNITDAETPNTADEESTAVDGDPMRRPDRSSLDIVPPADEDHIMHDMTADMDATGDGTGELDVTEQSNVQVNIDSRAEVNSTVPLAVQQQELPLANSDLTGEHRLTGLEQRVDLLEQGNTVLNSRLEVTSASLHVSQLQLTEVTRHLATMVVIYEGLHQTYVSDDPMFPAPVASQSNITFVSLILRYTHRTSLGTFVVHRKLFGRFAQPRTFSLLTSDHLQTTFGPLQDASSEHQAFSW</sequence>
<feature type="region of interest" description="Disordered" evidence="1">
    <location>
        <begin position="142"/>
        <end position="304"/>
    </location>
</feature>
<feature type="compositionally biased region" description="Basic and acidic residues" evidence="1">
    <location>
        <begin position="436"/>
        <end position="445"/>
    </location>
</feature>
<evidence type="ECO:0000313" key="2">
    <source>
        <dbReference type="EMBL" id="KAG2101392.1"/>
    </source>
</evidence>
<dbReference type="RefSeq" id="XP_041289870.1">
    <property type="nucleotide sequence ID" value="XM_041441887.1"/>
</dbReference>
<feature type="region of interest" description="Disordered" evidence="1">
    <location>
        <begin position="343"/>
        <end position="370"/>
    </location>
</feature>
<feature type="region of interest" description="Disordered" evidence="1">
    <location>
        <begin position="402"/>
        <end position="448"/>
    </location>
</feature>
<evidence type="ECO:0000256" key="1">
    <source>
        <dbReference type="SAM" id="MobiDB-lite"/>
    </source>
</evidence>
<keyword evidence="3" id="KW-1185">Reference proteome</keyword>
<dbReference type="EMBL" id="JABBWM010000051">
    <property type="protein sequence ID" value="KAG2101392.1"/>
    <property type="molecule type" value="Genomic_DNA"/>
</dbReference>
<reference evidence="2" key="1">
    <citation type="journal article" date="2020" name="New Phytol.">
        <title>Comparative genomics reveals dynamic genome evolution in host specialist ectomycorrhizal fungi.</title>
        <authorList>
            <person name="Lofgren L.A."/>
            <person name="Nguyen N.H."/>
            <person name="Vilgalys R."/>
            <person name="Ruytinx J."/>
            <person name="Liao H.L."/>
            <person name="Branco S."/>
            <person name="Kuo A."/>
            <person name="LaButti K."/>
            <person name="Lipzen A."/>
            <person name="Andreopoulos W."/>
            <person name="Pangilinan J."/>
            <person name="Riley R."/>
            <person name="Hundley H."/>
            <person name="Na H."/>
            <person name="Barry K."/>
            <person name="Grigoriev I.V."/>
            <person name="Stajich J.E."/>
            <person name="Kennedy P.G."/>
        </authorList>
    </citation>
    <scope>NUCLEOTIDE SEQUENCE</scope>
    <source>
        <strain evidence="2">FC423</strain>
    </source>
</reference>
<organism evidence="2 3">
    <name type="scientific">Suillus discolor</name>
    <dbReference type="NCBI Taxonomy" id="1912936"/>
    <lineage>
        <taxon>Eukaryota</taxon>
        <taxon>Fungi</taxon>
        <taxon>Dikarya</taxon>
        <taxon>Basidiomycota</taxon>
        <taxon>Agaricomycotina</taxon>
        <taxon>Agaricomycetes</taxon>
        <taxon>Agaricomycetidae</taxon>
        <taxon>Boletales</taxon>
        <taxon>Suillineae</taxon>
        <taxon>Suillaceae</taxon>
        <taxon>Suillus</taxon>
    </lineage>
</organism>
<gene>
    <name evidence="2" type="ORF">F5147DRAFT_776743</name>
</gene>
<feature type="compositionally biased region" description="Polar residues" evidence="1">
    <location>
        <begin position="354"/>
        <end position="370"/>
    </location>
</feature>
<dbReference type="Proteomes" id="UP000823399">
    <property type="component" value="Unassembled WGS sequence"/>
</dbReference>
<feature type="compositionally biased region" description="Polar residues" evidence="1">
    <location>
        <begin position="164"/>
        <end position="185"/>
    </location>
</feature>
<evidence type="ECO:0000313" key="3">
    <source>
        <dbReference type="Proteomes" id="UP000823399"/>
    </source>
</evidence>
<feature type="compositionally biased region" description="Acidic residues" evidence="1">
    <location>
        <begin position="229"/>
        <end position="247"/>
    </location>
</feature>
<protein>
    <submittedName>
        <fullName evidence="2">Uncharacterized protein</fullName>
    </submittedName>
</protein>
<accession>A0A9P7JRA5</accession>
<dbReference type="AlphaFoldDB" id="A0A9P7JRA5"/>
<comment type="caution">
    <text evidence="2">The sequence shown here is derived from an EMBL/GenBank/DDBJ whole genome shotgun (WGS) entry which is preliminary data.</text>
</comment>
<feature type="compositionally biased region" description="Polar residues" evidence="1">
    <location>
        <begin position="413"/>
        <end position="425"/>
    </location>
</feature>